<dbReference type="RefSeq" id="WP_066784806.1">
    <property type="nucleotide sequence ID" value="NZ_CP014806.1"/>
</dbReference>
<gene>
    <name evidence="1" type="ORF">ATY39_01530</name>
</gene>
<name>A0A143HA62_9BACL</name>
<dbReference type="KEGG" id="rst:ATY39_01530"/>
<organism evidence="1 2">
    <name type="scientific">Rummeliibacillus stabekisii</name>
    <dbReference type="NCBI Taxonomy" id="241244"/>
    <lineage>
        <taxon>Bacteria</taxon>
        <taxon>Bacillati</taxon>
        <taxon>Bacillota</taxon>
        <taxon>Bacilli</taxon>
        <taxon>Bacillales</taxon>
        <taxon>Caryophanaceae</taxon>
        <taxon>Rummeliibacillus</taxon>
    </lineage>
</organism>
<proteinExistence type="predicted"/>
<dbReference type="STRING" id="241244.ATY39_01530"/>
<protein>
    <submittedName>
        <fullName evidence="1">Uncharacterized protein</fullName>
    </submittedName>
</protein>
<dbReference type="Proteomes" id="UP000076021">
    <property type="component" value="Chromosome"/>
</dbReference>
<dbReference type="InterPro" id="IPR020908">
    <property type="entry name" value="UPF0738"/>
</dbReference>
<reference evidence="1 2" key="1">
    <citation type="journal article" date="2016" name="Genome Announc.">
        <title>Whole-Genome Sequence of Rummeliibacillus stabekisii Strain PP9 Isolated from Antarctic Soil.</title>
        <authorList>
            <person name="da Mota F.F."/>
            <person name="Vollu R.E."/>
            <person name="Jurelevicius D."/>
            <person name="Seldin L."/>
        </authorList>
    </citation>
    <scope>NUCLEOTIDE SEQUENCE [LARGE SCALE GENOMIC DNA]</scope>
    <source>
        <strain evidence="1 2">PP9</strain>
    </source>
</reference>
<dbReference type="AlphaFoldDB" id="A0A143HA62"/>
<accession>A0A143HA62</accession>
<evidence type="ECO:0000313" key="1">
    <source>
        <dbReference type="EMBL" id="AMW98211.1"/>
    </source>
</evidence>
<evidence type="ECO:0000313" key="2">
    <source>
        <dbReference type="Proteomes" id="UP000076021"/>
    </source>
</evidence>
<sequence>MRKTYTISSSTLENTHINFLLENQEENIMGTPSGKLITDSDAMTFVYMMDEEEGYSYVEFPQAIWPNLAAAMQVNAVPVLKWDAGKVELVHLWDELRSLIYNIEGNSNYGEAFTTAVEEVFAQLLSEA</sequence>
<dbReference type="OrthoDB" id="2966478at2"/>
<reference evidence="2" key="2">
    <citation type="submission" date="2016-03" db="EMBL/GenBank/DDBJ databases">
        <authorList>
            <person name="Ploux O."/>
        </authorList>
    </citation>
    <scope>NUCLEOTIDE SEQUENCE [LARGE SCALE GENOMIC DNA]</scope>
    <source>
        <strain evidence="2">PP9</strain>
    </source>
</reference>
<dbReference type="EMBL" id="CP014806">
    <property type="protein sequence ID" value="AMW98211.1"/>
    <property type="molecule type" value="Genomic_DNA"/>
</dbReference>
<keyword evidence="2" id="KW-1185">Reference proteome</keyword>
<dbReference type="Pfam" id="PF19785">
    <property type="entry name" value="UPF0738"/>
    <property type="match status" value="1"/>
</dbReference>